<organism evidence="1 2">
    <name type="scientific">Burkholderia cepacia</name>
    <name type="common">Pseudomonas cepacia</name>
    <dbReference type="NCBI Taxonomy" id="292"/>
    <lineage>
        <taxon>Bacteria</taxon>
        <taxon>Pseudomonadati</taxon>
        <taxon>Pseudomonadota</taxon>
        <taxon>Betaproteobacteria</taxon>
        <taxon>Burkholderiales</taxon>
        <taxon>Burkholderiaceae</taxon>
        <taxon>Burkholderia</taxon>
        <taxon>Burkholderia cepacia complex</taxon>
    </lineage>
</organism>
<comment type="caution">
    <text evidence="1">The sequence shown here is derived from an EMBL/GenBank/DDBJ whole genome shotgun (WGS) entry which is preliminary data.</text>
</comment>
<sequence length="128" mass="14312">MPHFGGGVRTGEGGAQCGSIEFPVGVARNCLAYHDALRHHVARQMRDTPGMKRLSIEIRGGRHDQQNDSFAEFIVSDAEGNRFRDQTTVVNDFFDFFRADAIPGALDLRVVARDEVQESFRVSPYQIT</sequence>
<accession>A0A124SLY7</accession>
<proteinExistence type="predicted"/>
<reference evidence="1 2" key="1">
    <citation type="submission" date="2015-11" db="EMBL/GenBank/DDBJ databases">
        <title>Expanding the genomic diversity of Burkholderia species for the development of highly accurate diagnostics.</title>
        <authorList>
            <person name="Sahl J."/>
            <person name="Keim P."/>
            <person name="Wagner D."/>
        </authorList>
    </citation>
    <scope>NUCLEOTIDE SEQUENCE [LARGE SCALE GENOMIC DNA]</scope>
    <source>
        <strain evidence="1 2">MSMB1302</strain>
    </source>
</reference>
<dbReference type="EMBL" id="LOYH01000089">
    <property type="protein sequence ID" value="KVK76009.1"/>
    <property type="molecule type" value="Genomic_DNA"/>
</dbReference>
<evidence type="ECO:0000313" key="1">
    <source>
        <dbReference type="EMBL" id="KVK76009.1"/>
    </source>
</evidence>
<name>A0A124SLY7_BURCE</name>
<dbReference type="AntiFam" id="ANF00178">
    <property type="entry name" value="Shadow ORF (opposite dhbF)"/>
</dbReference>
<gene>
    <name evidence="1" type="ORF">WS90_25595</name>
</gene>
<evidence type="ECO:0000313" key="2">
    <source>
        <dbReference type="Proteomes" id="UP000069001"/>
    </source>
</evidence>
<protein>
    <submittedName>
        <fullName evidence="1">Uncharacterized protein</fullName>
    </submittedName>
</protein>
<dbReference type="Proteomes" id="UP000069001">
    <property type="component" value="Unassembled WGS sequence"/>
</dbReference>
<dbReference type="AlphaFoldDB" id="A0A124SLY7"/>